<evidence type="ECO:0000313" key="2">
    <source>
        <dbReference type="Proteomes" id="UP000561459"/>
    </source>
</evidence>
<proteinExistence type="predicted"/>
<protein>
    <submittedName>
        <fullName evidence="1">Uncharacterized protein</fullName>
    </submittedName>
</protein>
<dbReference type="EMBL" id="JACIDY010000004">
    <property type="protein sequence ID" value="MBB3940308.1"/>
    <property type="molecule type" value="Genomic_DNA"/>
</dbReference>
<dbReference type="Proteomes" id="UP000561459">
    <property type="component" value="Unassembled WGS sequence"/>
</dbReference>
<reference evidence="1 2" key="1">
    <citation type="submission" date="2020-08" db="EMBL/GenBank/DDBJ databases">
        <title>Genomic Encyclopedia of Type Strains, Phase IV (KMG-IV): sequencing the most valuable type-strain genomes for metagenomic binning, comparative biology and taxonomic classification.</title>
        <authorList>
            <person name="Goeker M."/>
        </authorList>
    </citation>
    <scope>NUCLEOTIDE SEQUENCE [LARGE SCALE GENOMIC DNA]</scope>
    <source>
        <strain evidence="1 2">DSM 27568</strain>
    </source>
</reference>
<keyword evidence="2" id="KW-1185">Reference proteome</keyword>
<gene>
    <name evidence="1" type="ORF">GGR39_001965</name>
</gene>
<organism evidence="1 2">
    <name type="scientific">Novosphingobium fluoreni</name>
    <dbReference type="NCBI Taxonomy" id="1391222"/>
    <lineage>
        <taxon>Bacteria</taxon>
        <taxon>Pseudomonadati</taxon>
        <taxon>Pseudomonadota</taxon>
        <taxon>Alphaproteobacteria</taxon>
        <taxon>Sphingomonadales</taxon>
        <taxon>Sphingomonadaceae</taxon>
        <taxon>Novosphingobium</taxon>
    </lineage>
</organism>
<evidence type="ECO:0000313" key="1">
    <source>
        <dbReference type="EMBL" id="MBB3940308.1"/>
    </source>
</evidence>
<dbReference type="AlphaFoldDB" id="A0A7W6FYH7"/>
<sequence length="46" mass="5018">MDGLTRCDQIGAERLERDAQSWIIHARGKAHTARSVIIASGGERSP</sequence>
<name>A0A7W6FYH7_9SPHN</name>
<accession>A0A7W6FYH7</accession>
<dbReference type="RefSeq" id="WP_183616949.1">
    <property type="nucleotide sequence ID" value="NZ_JACIDY010000004.1"/>
</dbReference>
<comment type="caution">
    <text evidence="1">The sequence shown here is derived from an EMBL/GenBank/DDBJ whole genome shotgun (WGS) entry which is preliminary data.</text>
</comment>